<evidence type="ECO:0000256" key="3">
    <source>
        <dbReference type="ARBA" id="ARBA00022837"/>
    </source>
</evidence>
<dbReference type="AlphaFoldDB" id="W9R4H3"/>
<keyword evidence="2" id="KW-0677">Repeat</keyword>
<dbReference type="FunFam" id="1.10.238.10:FF:000178">
    <property type="entry name" value="Calmodulin-2 A"/>
    <property type="match status" value="1"/>
</dbReference>
<protein>
    <submittedName>
        <fullName evidence="6">Calcium-binding protein CML38</fullName>
    </submittedName>
</protein>
<keyword evidence="1" id="KW-0479">Metal-binding</keyword>
<feature type="domain" description="EF-hand" evidence="5">
    <location>
        <begin position="164"/>
        <end position="194"/>
    </location>
</feature>
<dbReference type="InterPro" id="IPR039647">
    <property type="entry name" value="EF_hand_pair_protein_CML-like"/>
</dbReference>
<reference evidence="7" key="1">
    <citation type="submission" date="2013-01" db="EMBL/GenBank/DDBJ databases">
        <title>Draft Genome Sequence of a Mulberry Tree, Morus notabilis C.K. Schneid.</title>
        <authorList>
            <person name="He N."/>
            <person name="Zhao S."/>
        </authorList>
    </citation>
    <scope>NUCLEOTIDE SEQUENCE</scope>
</reference>
<dbReference type="KEGG" id="mnt:21407499"/>
<dbReference type="STRING" id="981085.W9R4H3"/>
<name>W9R4H3_9ROSA</name>
<feature type="compositionally biased region" description="Low complexity" evidence="4">
    <location>
        <begin position="1"/>
        <end position="23"/>
    </location>
</feature>
<dbReference type="PROSITE" id="PS50222">
    <property type="entry name" value="EF_HAND_2"/>
    <property type="match status" value="3"/>
</dbReference>
<dbReference type="Pfam" id="PF13833">
    <property type="entry name" value="EF-hand_8"/>
    <property type="match status" value="1"/>
</dbReference>
<dbReference type="Pfam" id="PF13499">
    <property type="entry name" value="EF-hand_7"/>
    <property type="match status" value="1"/>
</dbReference>
<evidence type="ECO:0000256" key="4">
    <source>
        <dbReference type="SAM" id="MobiDB-lite"/>
    </source>
</evidence>
<dbReference type="eggNOG" id="KOG0027">
    <property type="taxonomic scope" value="Eukaryota"/>
</dbReference>
<evidence type="ECO:0000256" key="2">
    <source>
        <dbReference type="ARBA" id="ARBA00022737"/>
    </source>
</evidence>
<dbReference type="PANTHER" id="PTHR10891">
    <property type="entry name" value="EF-HAND CALCIUM-BINDING DOMAIN CONTAINING PROTEIN"/>
    <property type="match status" value="1"/>
</dbReference>
<dbReference type="InterPro" id="IPR011992">
    <property type="entry name" value="EF-hand-dom_pair"/>
</dbReference>
<dbReference type="EMBL" id="KE344284">
    <property type="protein sequence ID" value="EXB56236.1"/>
    <property type="molecule type" value="Genomic_DNA"/>
</dbReference>
<feature type="region of interest" description="Disordered" evidence="4">
    <location>
        <begin position="1"/>
        <end position="26"/>
    </location>
</feature>
<keyword evidence="3" id="KW-0106">Calcium</keyword>
<accession>W9R4H3</accession>
<dbReference type="Gene3D" id="1.10.238.10">
    <property type="entry name" value="EF-hand"/>
    <property type="match status" value="2"/>
</dbReference>
<dbReference type="SMART" id="SM00054">
    <property type="entry name" value="EFh"/>
    <property type="match status" value="3"/>
</dbReference>
<dbReference type="GO" id="GO:0043226">
    <property type="term" value="C:organelle"/>
    <property type="evidence" value="ECO:0007669"/>
    <property type="project" value="UniProtKB-ARBA"/>
</dbReference>
<dbReference type="OrthoDB" id="26525at2759"/>
<dbReference type="InterPro" id="IPR018247">
    <property type="entry name" value="EF_Hand_1_Ca_BS"/>
</dbReference>
<proteinExistence type="predicted"/>
<dbReference type="Proteomes" id="UP000030645">
    <property type="component" value="Unassembled WGS sequence"/>
</dbReference>
<gene>
    <name evidence="6" type="ORF">L484_024773</name>
</gene>
<dbReference type="GO" id="GO:0005509">
    <property type="term" value="F:calcium ion binding"/>
    <property type="evidence" value="ECO:0007669"/>
    <property type="project" value="InterPro"/>
</dbReference>
<evidence type="ECO:0000313" key="7">
    <source>
        <dbReference type="Proteomes" id="UP000030645"/>
    </source>
</evidence>
<feature type="domain" description="EF-hand" evidence="5">
    <location>
        <begin position="90"/>
        <end position="125"/>
    </location>
</feature>
<dbReference type="InterPro" id="IPR002048">
    <property type="entry name" value="EF_hand_dom"/>
</dbReference>
<feature type="domain" description="EF-hand" evidence="5">
    <location>
        <begin position="54"/>
        <end position="89"/>
    </location>
</feature>
<evidence type="ECO:0000256" key="1">
    <source>
        <dbReference type="ARBA" id="ARBA00022723"/>
    </source>
</evidence>
<evidence type="ECO:0000313" key="6">
    <source>
        <dbReference type="EMBL" id="EXB56236.1"/>
    </source>
</evidence>
<sequence>MTTYAKSPSSSSSSPSPSSPKKSSFARLCRKLSPKSGRTPSLDQVEVDQVVESQQQQQLRMVFNYMDEDGDGKISPVELRSCVGAAGGQLSREEAEAAVACSDKDGDGHLGFEEFCSLMETSHETEEEKVKELREAFGMYAAAMEECITPGSLRRMLGRLGESRSLEDCKAIVRVFDLNGDGVLTFDEFALMMR</sequence>
<dbReference type="CDD" id="cd00051">
    <property type="entry name" value="EFh"/>
    <property type="match status" value="1"/>
</dbReference>
<dbReference type="PROSITE" id="PS00018">
    <property type="entry name" value="EF_HAND_1"/>
    <property type="match status" value="3"/>
</dbReference>
<dbReference type="SUPFAM" id="SSF47473">
    <property type="entry name" value="EF-hand"/>
    <property type="match status" value="1"/>
</dbReference>
<organism evidence="6 7">
    <name type="scientific">Morus notabilis</name>
    <dbReference type="NCBI Taxonomy" id="981085"/>
    <lineage>
        <taxon>Eukaryota</taxon>
        <taxon>Viridiplantae</taxon>
        <taxon>Streptophyta</taxon>
        <taxon>Embryophyta</taxon>
        <taxon>Tracheophyta</taxon>
        <taxon>Spermatophyta</taxon>
        <taxon>Magnoliopsida</taxon>
        <taxon>eudicotyledons</taxon>
        <taxon>Gunneridae</taxon>
        <taxon>Pentapetalae</taxon>
        <taxon>rosids</taxon>
        <taxon>fabids</taxon>
        <taxon>Rosales</taxon>
        <taxon>Moraceae</taxon>
        <taxon>Moreae</taxon>
        <taxon>Morus</taxon>
    </lineage>
</organism>
<keyword evidence="7" id="KW-1185">Reference proteome</keyword>
<evidence type="ECO:0000259" key="5">
    <source>
        <dbReference type="PROSITE" id="PS50222"/>
    </source>
</evidence>